<reference evidence="1" key="2">
    <citation type="journal article" date="2015" name="Data Brief">
        <title>Shoot transcriptome of the giant reed, Arundo donax.</title>
        <authorList>
            <person name="Barrero R.A."/>
            <person name="Guerrero F.D."/>
            <person name="Moolhuijzen P."/>
            <person name="Goolsby J.A."/>
            <person name="Tidwell J."/>
            <person name="Bellgard S.E."/>
            <person name="Bellgard M.I."/>
        </authorList>
    </citation>
    <scope>NUCLEOTIDE SEQUENCE</scope>
    <source>
        <tissue evidence="1">Shoot tissue taken approximately 20 cm above the soil surface</tissue>
    </source>
</reference>
<reference evidence="1" key="1">
    <citation type="submission" date="2014-09" db="EMBL/GenBank/DDBJ databases">
        <authorList>
            <person name="Magalhaes I.L.F."/>
            <person name="Oliveira U."/>
            <person name="Santos F.R."/>
            <person name="Vidigal T.H.D.A."/>
            <person name="Brescovit A.D."/>
            <person name="Santos A.J."/>
        </authorList>
    </citation>
    <scope>NUCLEOTIDE SEQUENCE</scope>
    <source>
        <tissue evidence="1">Shoot tissue taken approximately 20 cm above the soil surface</tissue>
    </source>
</reference>
<evidence type="ECO:0000313" key="1">
    <source>
        <dbReference type="EMBL" id="JAD92849.1"/>
    </source>
</evidence>
<name>A0A0A9DW99_ARUDO</name>
<accession>A0A0A9DW99</accession>
<dbReference type="AlphaFoldDB" id="A0A0A9DW99"/>
<organism evidence="1">
    <name type="scientific">Arundo donax</name>
    <name type="common">Giant reed</name>
    <name type="synonym">Donax arundinaceus</name>
    <dbReference type="NCBI Taxonomy" id="35708"/>
    <lineage>
        <taxon>Eukaryota</taxon>
        <taxon>Viridiplantae</taxon>
        <taxon>Streptophyta</taxon>
        <taxon>Embryophyta</taxon>
        <taxon>Tracheophyta</taxon>
        <taxon>Spermatophyta</taxon>
        <taxon>Magnoliopsida</taxon>
        <taxon>Liliopsida</taxon>
        <taxon>Poales</taxon>
        <taxon>Poaceae</taxon>
        <taxon>PACMAD clade</taxon>
        <taxon>Arundinoideae</taxon>
        <taxon>Arundineae</taxon>
        <taxon>Arundo</taxon>
    </lineage>
</organism>
<proteinExistence type="predicted"/>
<sequence length="53" mass="5925">MSKEVQLSDTEFYVSQSYKMHDQRGNLVNILVIVGMKIQDKTIDSMTAGGTSE</sequence>
<protein>
    <submittedName>
        <fullName evidence="1">Uncharacterized protein</fullName>
    </submittedName>
</protein>
<dbReference type="EMBL" id="GBRH01205046">
    <property type="protein sequence ID" value="JAD92849.1"/>
    <property type="molecule type" value="Transcribed_RNA"/>
</dbReference>